<reference evidence="2 3" key="1">
    <citation type="submission" date="2024-09" db="EMBL/GenBank/DDBJ databases">
        <authorList>
            <person name="Sun Q."/>
            <person name="Mori K."/>
        </authorList>
    </citation>
    <scope>NUCLEOTIDE SEQUENCE [LARGE SCALE GENOMIC DNA]</scope>
    <source>
        <strain evidence="2 3">JCM 12763</strain>
    </source>
</reference>
<evidence type="ECO:0000313" key="3">
    <source>
        <dbReference type="Proteomes" id="UP001589613"/>
    </source>
</evidence>
<keyword evidence="3" id="KW-1185">Reference proteome</keyword>
<sequence length="93" mass="8938">TGAEAEPETGPGTGAEADPEMAPGAEADPGAGTEDGPVTEEPAPQEPLRPTDTSPAAGSGDHRQSDGDDELGAPSGSTGRVRTDAGGALGFGP</sequence>
<gene>
    <name evidence="2" type="ORF">ACFFN0_03865</name>
</gene>
<protein>
    <recommendedName>
        <fullName evidence="4">Serine/threonine protein kinase</fullName>
    </recommendedName>
</protein>
<dbReference type="EMBL" id="JBHMAX010000007">
    <property type="protein sequence ID" value="MFB9731178.1"/>
    <property type="molecule type" value="Genomic_DNA"/>
</dbReference>
<evidence type="ECO:0008006" key="4">
    <source>
        <dbReference type="Google" id="ProtNLM"/>
    </source>
</evidence>
<evidence type="ECO:0000313" key="2">
    <source>
        <dbReference type="EMBL" id="MFB9731178.1"/>
    </source>
</evidence>
<feature type="region of interest" description="Disordered" evidence="1">
    <location>
        <begin position="1"/>
        <end position="93"/>
    </location>
</feature>
<proteinExistence type="predicted"/>
<dbReference type="Proteomes" id="UP001589613">
    <property type="component" value="Unassembled WGS sequence"/>
</dbReference>
<evidence type="ECO:0000256" key="1">
    <source>
        <dbReference type="SAM" id="MobiDB-lite"/>
    </source>
</evidence>
<feature type="non-terminal residue" evidence="2">
    <location>
        <position position="1"/>
    </location>
</feature>
<name>A0ABV5V048_9MICO</name>
<organism evidence="2 3">
    <name type="scientific">Ornithinimicrobium kibberense</name>
    <dbReference type="NCBI Taxonomy" id="282060"/>
    <lineage>
        <taxon>Bacteria</taxon>
        <taxon>Bacillati</taxon>
        <taxon>Actinomycetota</taxon>
        <taxon>Actinomycetes</taxon>
        <taxon>Micrococcales</taxon>
        <taxon>Ornithinimicrobiaceae</taxon>
        <taxon>Ornithinimicrobium</taxon>
    </lineage>
</organism>
<accession>A0ABV5V048</accession>
<comment type="caution">
    <text evidence="2">The sequence shown here is derived from an EMBL/GenBank/DDBJ whole genome shotgun (WGS) entry which is preliminary data.</text>
</comment>